<proteinExistence type="inferred from homology"/>
<dbReference type="GO" id="GO:0015937">
    <property type="term" value="P:coenzyme A biosynthetic process"/>
    <property type="evidence" value="ECO:0007669"/>
    <property type="project" value="UniProtKB-UniRule"/>
</dbReference>
<keyword evidence="6" id="KW-0173">Coenzyme A biosynthesis</keyword>
<dbReference type="PANTHER" id="PTHR10695:SF46">
    <property type="entry name" value="BIFUNCTIONAL COENZYME A SYNTHASE-RELATED"/>
    <property type="match status" value="1"/>
</dbReference>
<evidence type="ECO:0000256" key="5">
    <source>
        <dbReference type="ARBA" id="ARBA00022840"/>
    </source>
</evidence>
<dbReference type="AlphaFoldDB" id="A0A917SQ01"/>
<dbReference type="PANTHER" id="PTHR10695">
    <property type="entry name" value="DEPHOSPHO-COA KINASE-RELATED"/>
    <property type="match status" value="1"/>
</dbReference>
<evidence type="ECO:0000256" key="2">
    <source>
        <dbReference type="ARBA" id="ARBA00011058"/>
    </source>
</evidence>
<dbReference type="SUPFAM" id="SSF81301">
    <property type="entry name" value="Nucleotidyltransferase"/>
    <property type="match status" value="1"/>
</dbReference>
<keyword evidence="6 8" id="KW-0418">Kinase</keyword>
<evidence type="ECO:0000256" key="6">
    <source>
        <dbReference type="HAMAP-Rule" id="MF_00376"/>
    </source>
</evidence>
<dbReference type="Gene3D" id="3.40.50.300">
    <property type="entry name" value="P-loop containing nucleotide triphosphate hydrolases"/>
    <property type="match status" value="1"/>
</dbReference>
<keyword evidence="6" id="KW-0808">Transferase</keyword>
<dbReference type="RefSeq" id="WP_188940278.1">
    <property type="nucleotide sequence ID" value="NZ_BMNA01000002.1"/>
</dbReference>
<dbReference type="Gene3D" id="3.30.460.10">
    <property type="entry name" value="Beta Polymerase, domain 2"/>
    <property type="match status" value="1"/>
</dbReference>
<comment type="function">
    <text evidence="6">Catalyzes the phosphorylation of the 3'-hydroxyl group of dephosphocoenzyme A to form coenzyme A.</text>
</comment>
<comment type="pathway">
    <text evidence="6">Cofactor biosynthesis; coenzyme A biosynthesis; CoA from (R)-pantothenate: step 5/5.</text>
</comment>
<dbReference type="GO" id="GO:0005524">
    <property type="term" value="F:ATP binding"/>
    <property type="evidence" value="ECO:0007669"/>
    <property type="project" value="UniProtKB-UniRule"/>
</dbReference>
<comment type="caution">
    <text evidence="8">The sequence shown here is derived from an EMBL/GenBank/DDBJ whole genome shotgun (WGS) entry which is preliminary data.</text>
</comment>
<dbReference type="InterPro" id="IPR001977">
    <property type="entry name" value="Depp_CoAkinase"/>
</dbReference>
<dbReference type="InterPro" id="IPR007344">
    <property type="entry name" value="GrpB/CoaE"/>
</dbReference>
<evidence type="ECO:0000256" key="7">
    <source>
        <dbReference type="NCBIfam" id="TIGR00152"/>
    </source>
</evidence>
<dbReference type="Pfam" id="PF01121">
    <property type="entry name" value="CoaE"/>
    <property type="match status" value="1"/>
</dbReference>
<dbReference type="SUPFAM" id="SSF52540">
    <property type="entry name" value="P-loop containing nucleoside triphosphate hydrolases"/>
    <property type="match status" value="1"/>
</dbReference>
<dbReference type="EC" id="2.7.1.24" evidence="6 7"/>
<keyword evidence="4 6" id="KW-0547">Nucleotide-binding</keyword>
<dbReference type="Pfam" id="PF04229">
    <property type="entry name" value="GrpB"/>
    <property type="match status" value="1"/>
</dbReference>
<dbReference type="Proteomes" id="UP000655208">
    <property type="component" value="Unassembled WGS sequence"/>
</dbReference>
<evidence type="ECO:0000256" key="3">
    <source>
        <dbReference type="ARBA" id="ARBA00022490"/>
    </source>
</evidence>
<dbReference type="NCBIfam" id="TIGR00152">
    <property type="entry name" value="dephospho-CoA kinase"/>
    <property type="match status" value="1"/>
</dbReference>
<name>A0A917SQ01_9ACTN</name>
<protein>
    <recommendedName>
        <fullName evidence="6 7">Dephospho-CoA kinase</fullName>
        <ecNumber evidence="6 7">2.7.1.24</ecNumber>
    </recommendedName>
    <alternativeName>
        <fullName evidence="6">Dephosphocoenzyme A kinase</fullName>
    </alternativeName>
</protein>
<accession>A0A917SQ01</accession>
<comment type="catalytic activity">
    <reaction evidence="6">
        <text>3'-dephospho-CoA + ATP = ADP + CoA + H(+)</text>
        <dbReference type="Rhea" id="RHEA:18245"/>
        <dbReference type="ChEBI" id="CHEBI:15378"/>
        <dbReference type="ChEBI" id="CHEBI:30616"/>
        <dbReference type="ChEBI" id="CHEBI:57287"/>
        <dbReference type="ChEBI" id="CHEBI:57328"/>
        <dbReference type="ChEBI" id="CHEBI:456216"/>
        <dbReference type="EC" id="2.7.1.24"/>
    </reaction>
</comment>
<dbReference type="GO" id="GO:0005737">
    <property type="term" value="C:cytoplasm"/>
    <property type="evidence" value="ECO:0007669"/>
    <property type="project" value="UniProtKB-SubCell"/>
</dbReference>
<evidence type="ECO:0000313" key="8">
    <source>
        <dbReference type="EMBL" id="GGL91006.1"/>
    </source>
</evidence>
<comment type="similarity">
    <text evidence="6">Belongs to the CoaE family.</text>
</comment>
<sequence>MALTVAVTGGIGAGKSTVSRMLAELGATVVDSDRLARDVVAPGTPGLAEIVRTFGPGVVGADGALDRAALAAVVFADPEARRRLEAITHPRVRAAFDAVVREAGREAVVVNDIPLLRDVAAAAAFHLVIGVHAPDEVRVRRLVGRGLAESDARARLAAQIDDRARARLCDLWWSNDGSPEALRPLVADTWRGRILPFRDAVLAGDPAQRGGPVLVPADPGWPEAAARLAARVSRATGGGRVDHIGSTAVPGMPAKDVVDLQLAVDDLAQADQWSDALRDAGFPRVPGRWRDTPHPPADEPALWDKRLHANADPGRTVNLHVRVRDSPGWRWALLFPAWLRADPEAAAEYLAVKRWAAVDHAADRTAAGYAEAKEPWMAEAYRRGLAWARRTGWHPAG</sequence>
<evidence type="ECO:0000256" key="1">
    <source>
        <dbReference type="ARBA" id="ARBA00008826"/>
    </source>
</evidence>
<dbReference type="NCBIfam" id="NF002879">
    <property type="entry name" value="PRK03333.1"/>
    <property type="match status" value="1"/>
</dbReference>
<reference evidence="8" key="1">
    <citation type="journal article" date="2014" name="Int. J. Syst. Evol. Microbiol.">
        <title>Complete genome sequence of Corynebacterium casei LMG S-19264T (=DSM 44701T), isolated from a smear-ripened cheese.</title>
        <authorList>
            <consortium name="US DOE Joint Genome Institute (JGI-PGF)"/>
            <person name="Walter F."/>
            <person name="Albersmeier A."/>
            <person name="Kalinowski J."/>
            <person name="Ruckert C."/>
        </authorList>
    </citation>
    <scope>NUCLEOTIDE SEQUENCE</scope>
    <source>
        <strain evidence="8">CGMCC 4.7308</strain>
    </source>
</reference>
<keyword evidence="9" id="KW-1185">Reference proteome</keyword>
<dbReference type="GO" id="GO:0004140">
    <property type="term" value="F:dephospho-CoA kinase activity"/>
    <property type="evidence" value="ECO:0007669"/>
    <property type="project" value="UniProtKB-UniRule"/>
</dbReference>
<comment type="similarity">
    <text evidence="2">In the C-terminal section; belongs to the UPF0157 (GrpB) family.</text>
</comment>
<feature type="binding site" evidence="6">
    <location>
        <begin position="12"/>
        <end position="17"/>
    </location>
    <ligand>
        <name>ATP</name>
        <dbReference type="ChEBI" id="CHEBI:30616"/>
    </ligand>
</feature>
<dbReference type="EMBL" id="BMNA01000002">
    <property type="protein sequence ID" value="GGL91006.1"/>
    <property type="molecule type" value="Genomic_DNA"/>
</dbReference>
<dbReference type="HAMAP" id="MF_00376">
    <property type="entry name" value="Dephospho_CoA_kinase"/>
    <property type="match status" value="1"/>
</dbReference>
<comment type="subcellular location">
    <subcellularLocation>
        <location evidence="6">Cytoplasm</location>
    </subcellularLocation>
</comment>
<evidence type="ECO:0000313" key="9">
    <source>
        <dbReference type="Proteomes" id="UP000655208"/>
    </source>
</evidence>
<reference evidence="8" key="2">
    <citation type="submission" date="2020-09" db="EMBL/GenBank/DDBJ databases">
        <authorList>
            <person name="Sun Q."/>
            <person name="Zhou Y."/>
        </authorList>
    </citation>
    <scope>NUCLEOTIDE SEQUENCE</scope>
    <source>
        <strain evidence="8">CGMCC 4.7308</strain>
    </source>
</reference>
<evidence type="ECO:0000256" key="4">
    <source>
        <dbReference type="ARBA" id="ARBA00022741"/>
    </source>
</evidence>
<dbReference type="PROSITE" id="PS51219">
    <property type="entry name" value="DPCK"/>
    <property type="match status" value="1"/>
</dbReference>
<dbReference type="CDD" id="cd02022">
    <property type="entry name" value="DPCK"/>
    <property type="match status" value="1"/>
</dbReference>
<dbReference type="InterPro" id="IPR027417">
    <property type="entry name" value="P-loop_NTPase"/>
</dbReference>
<dbReference type="InterPro" id="IPR043519">
    <property type="entry name" value="NT_sf"/>
</dbReference>
<keyword evidence="3 6" id="KW-0963">Cytoplasm</keyword>
<keyword evidence="5 6" id="KW-0067">ATP-binding</keyword>
<organism evidence="8 9">
    <name type="scientific">Nakamurella endophytica</name>
    <dbReference type="NCBI Taxonomy" id="1748367"/>
    <lineage>
        <taxon>Bacteria</taxon>
        <taxon>Bacillati</taxon>
        <taxon>Actinomycetota</taxon>
        <taxon>Actinomycetes</taxon>
        <taxon>Nakamurellales</taxon>
        <taxon>Nakamurellaceae</taxon>
        <taxon>Nakamurella</taxon>
    </lineage>
</organism>
<gene>
    <name evidence="6" type="primary">coaE</name>
    <name evidence="8" type="ORF">GCM10011594_08330</name>
</gene>
<comment type="similarity">
    <text evidence="1">In the N-terminal section; belongs to the CoaE family.</text>
</comment>